<dbReference type="AlphaFoldDB" id="A0A1M5H766"/>
<reference evidence="3" key="1">
    <citation type="submission" date="2016-11" db="EMBL/GenBank/DDBJ databases">
        <authorList>
            <person name="Varghese N."/>
            <person name="Submissions S."/>
        </authorList>
    </citation>
    <scope>NUCLEOTIDE SEQUENCE [LARGE SCALE GENOMIC DNA]</scope>
    <source>
        <strain evidence="3">DSM 16579</strain>
    </source>
</reference>
<name>A0A1M5H766_9GAMM</name>
<dbReference type="RefSeq" id="WP_072840752.1">
    <property type="nucleotide sequence ID" value="NZ_FQVF01000016.1"/>
</dbReference>
<sequence length="251" mass="28823">MSHRKTLTQLGWFKVAFFAPLAVGAIVAGLIVLHDFFSVESMKACWTSDCINDAISRLKLPIAIMALTFPAVALVASHHRSAQTAAQIERTDKQIAATESKNAFENCIKHRELFLKMLSELERKLDISCHRQTQLYNLIFINNNYVEFSAYADLDNFRENFLDFDQLLSYSDQIRNTICYMREVLYSSIFVDINQTRNGQRNCDSDETIIKVYERLIDGLADFCLSPKDRLEIFDNDIIVIKDARMSLDIV</sequence>
<keyword evidence="1" id="KW-0812">Transmembrane</keyword>
<feature type="transmembrane region" description="Helical" evidence="1">
    <location>
        <begin position="12"/>
        <end position="34"/>
    </location>
</feature>
<keyword evidence="3" id="KW-1185">Reference proteome</keyword>
<keyword evidence="1" id="KW-0472">Membrane</keyword>
<evidence type="ECO:0000313" key="2">
    <source>
        <dbReference type="EMBL" id="SHG11552.1"/>
    </source>
</evidence>
<protein>
    <submittedName>
        <fullName evidence="2">Uncharacterized protein</fullName>
    </submittedName>
</protein>
<dbReference type="STRING" id="1122206.SAMN02745753_03276"/>
<gene>
    <name evidence="2" type="ORF">SAMN02745753_03276</name>
</gene>
<evidence type="ECO:0000313" key="3">
    <source>
        <dbReference type="Proteomes" id="UP000184517"/>
    </source>
</evidence>
<accession>A0A1M5H766</accession>
<evidence type="ECO:0000256" key="1">
    <source>
        <dbReference type="SAM" id="Phobius"/>
    </source>
</evidence>
<feature type="transmembrane region" description="Helical" evidence="1">
    <location>
        <begin position="54"/>
        <end position="76"/>
    </location>
</feature>
<dbReference type="OrthoDB" id="6107513at2"/>
<dbReference type="Proteomes" id="UP000184517">
    <property type="component" value="Unassembled WGS sequence"/>
</dbReference>
<dbReference type="EMBL" id="FQVF01000016">
    <property type="protein sequence ID" value="SHG11552.1"/>
    <property type="molecule type" value="Genomic_DNA"/>
</dbReference>
<proteinExistence type="predicted"/>
<keyword evidence="1" id="KW-1133">Transmembrane helix</keyword>
<organism evidence="2 3">
    <name type="scientific">Marinomonas polaris DSM 16579</name>
    <dbReference type="NCBI Taxonomy" id="1122206"/>
    <lineage>
        <taxon>Bacteria</taxon>
        <taxon>Pseudomonadati</taxon>
        <taxon>Pseudomonadota</taxon>
        <taxon>Gammaproteobacteria</taxon>
        <taxon>Oceanospirillales</taxon>
        <taxon>Oceanospirillaceae</taxon>
        <taxon>Marinomonas</taxon>
    </lineage>
</organism>